<evidence type="ECO:0000256" key="5">
    <source>
        <dbReference type="SAM" id="MobiDB-lite"/>
    </source>
</evidence>
<dbReference type="SUPFAM" id="SSF46785">
    <property type="entry name" value="Winged helix' DNA-binding domain"/>
    <property type="match status" value="1"/>
</dbReference>
<protein>
    <submittedName>
        <fullName evidence="7">LysR family transcriptional regulator</fullName>
    </submittedName>
</protein>
<dbReference type="PANTHER" id="PTHR30537">
    <property type="entry name" value="HTH-TYPE TRANSCRIPTIONAL REGULATOR"/>
    <property type="match status" value="1"/>
</dbReference>
<dbReference type="GO" id="GO:0003700">
    <property type="term" value="F:DNA-binding transcription factor activity"/>
    <property type="evidence" value="ECO:0007669"/>
    <property type="project" value="InterPro"/>
</dbReference>
<name>A0A5C8PBI2_9HYPH</name>
<dbReference type="InterPro" id="IPR000847">
    <property type="entry name" value="LysR_HTH_N"/>
</dbReference>
<dbReference type="GO" id="GO:0043565">
    <property type="term" value="F:sequence-specific DNA binding"/>
    <property type="evidence" value="ECO:0007669"/>
    <property type="project" value="TreeGrafter"/>
</dbReference>
<dbReference type="OrthoDB" id="5526340at2"/>
<gene>
    <name evidence="7" type="ORF">FHP25_32835</name>
</gene>
<reference evidence="7 8" key="1">
    <citation type="submission" date="2019-06" db="EMBL/GenBank/DDBJ databases">
        <title>New taxonomy in bacterial strain CC-CFT640, isolated from vineyard.</title>
        <authorList>
            <person name="Lin S.-Y."/>
            <person name="Tsai C.-F."/>
            <person name="Young C.-C."/>
        </authorList>
    </citation>
    <scope>NUCLEOTIDE SEQUENCE [LARGE SCALE GENOMIC DNA]</scope>
    <source>
        <strain evidence="7 8">CC-CFT640</strain>
    </source>
</reference>
<keyword evidence="8" id="KW-1185">Reference proteome</keyword>
<dbReference type="InterPro" id="IPR058163">
    <property type="entry name" value="LysR-type_TF_proteobact-type"/>
</dbReference>
<dbReference type="Gene3D" id="3.40.190.10">
    <property type="entry name" value="Periplasmic binding protein-like II"/>
    <property type="match status" value="2"/>
</dbReference>
<evidence type="ECO:0000256" key="4">
    <source>
        <dbReference type="ARBA" id="ARBA00023163"/>
    </source>
</evidence>
<organism evidence="7 8">
    <name type="scientific">Vineibacter terrae</name>
    <dbReference type="NCBI Taxonomy" id="2586908"/>
    <lineage>
        <taxon>Bacteria</taxon>
        <taxon>Pseudomonadati</taxon>
        <taxon>Pseudomonadota</taxon>
        <taxon>Alphaproteobacteria</taxon>
        <taxon>Hyphomicrobiales</taxon>
        <taxon>Vineibacter</taxon>
    </lineage>
</organism>
<evidence type="ECO:0000313" key="8">
    <source>
        <dbReference type="Proteomes" id="UP000321638"/>
    </source>
</evidence>
<dbReference type="SUPFAM" id="SSF53850">
    <property type="entry name" value="Periplasmic binding protein-like II"/>
    <property type="match status" value="1"/>
</dbReference>
<dbReference type="EMBL" id="VDUZ01000053">
    <property type="protein sequence ID" value="TXL70792.1"/>
    <property type="molecule type" value="Genomic_DNA"/>
</dbReference>
<keyword evidence="4" id="KW-0804">Transcription</keyword>
<dbReference type="AlphaFoldDB" id="A0A5C8PBI2"/>
<dbReference type="Gene3D" id="1.10.10.10">
    <property type="entry name" value="Winged helix-like DNA-binding domain superfamily/Winged helix DNA-binding domain"/>
    <property type="match status" value="1"/>
</dbReference>
<dbReference type="PROSITE" id="PS50931">
    <property type="entry name" value="HTH_LYSR"/>
    <property type="match status" value="1"/>
</dbReference>
<proteinExistence type="inferred from homology"/>
<sequence length="330" mass="35535">MASAADIGGGARRRARPGARDVDPPVRPVQPVPAAVRLTPAMLLALQAFDTAFRLGSFKAASAALHLTPSAVSHRIGTLERKLGEALFVRKHRQVQPTPAGEALAAATARAFAELARVAAPAEAVAGHRRLRLTALPFFASDWLMPRVARFMSAHPDIELVIQTASRHADLDSEAFDAAVRVGDGDWPGLVAMRLMDIRATPVATDDLVRQLKLRRPADLAHATLIHVTTFPLAWPMWLEKAGVPGLTPRHAVWVDGFGAAMQLAEQGAGVAMGLEPLIAGRERRGMLCRPLSVSQPTGSYWLVHRKDDAGHPGLRMLKRWLQAEIAADG</sequence>
<feature type="region of interest" description="Disordered" evidence="5">
    <location>
        <begin position="1"/>
        <end position="29"/>
    </location>
</feature>
<comment type="similarity">
    <text evidence="1">Belongs to the LysR transcriptional regulatory family.</text>
</comment>
<comment type="caution">
    <text evidence="7">The sequence shown here is derived from an EMBL/GenBank/DDBJ whole genome shotgun (WGS) entry which is preliminary data.</text>
</comment>
<dbReference type="GO" id="GO:0006351">
    <property type="term" value="P:DNA-templated transcription"/>
    <property type="evidence" value="ECO:0007669"/>
    <property type="project" value="TreeGrafter"/>
</dbReference>
<dbReference type="InterPro" id="IPR005119">
    <property type="entry name" value="LysR_subst-bd"/>
</dbReference>
<dbReference type="Pfam" id="PF03466">
    <property type="entry name" value="LysR_substrate"/>
    <property type="match status" value="1"/>
</dbReference>
<evidence type="ECO:0000256" key="1">
    <source>
        <dbReference type="ARBA" id="ARBA00009437"/>
    </source>
</evidence>
<dbReference type="PANTHER" id="PTHR30537:SF79">
    <property type="entry name" value="TRANSCRIPTIONAL REGULATOR-RELATED"/>
    <property type="match status" value="1"/>
</dbReference>
<accession>A0A5C8PBI2</accession>
<evidence type="ECO:0000259" key="6">
    <source>
        <dbReference type="PROSITE" id="PS50931"/>
    </source>
</evidence>
<evidence type="ECO:0000313" key="7">
    <source>
        <dbReference type="EMBL" id="TXL70792.1"/>
    </source>
</evidence>
<dbReference type="InterPro" id="IPR036388">
    <property type="entry name" value="WH-like_DNA-bd_sf"/>
</dbReference>
<dbReference type="Pfam" id="PF00126">
    <property type="entry name" value="HTH_1"/>
    <property type="match status" value="1"/>
</dbReference>
<evidence type="ECO:0000256" key="3">
    <source>
        <dbReference type="ARBA" id="ARBA00023125"/>
    </source>
</evidence>
<feature type="domain" description="HTH lysR-type" evidence="6">
    <location>
        <begin position="42"/>
        <end position="98"/>
    </location>
</feature>
<dbReference type="CDD" id="cd08432">
    <property type="entry name" value="PBP2_GcdR_TrpI_HvrB_AmpR_like"/>
    <property type="match status" value="1"/>
</dbReference>
<dbReference type="Proteomes" id="UP000321638">
    <property type="component" value="Unassembled WGS sequence"/>
</dbReference>
<dbReference type="InterPro" id="IPR036390">
    <property type="entry name" value="WH_DNA-bd_sf"/>
</dbReference>
<keyword evidence="2" id="KW-0805">Transcription regulation</keyword>
<evidence type="ECO:0000256" key="2">
    <source>
        <dbReference type="ARBA" id="ARBA00023015"/>
    </source>
</evidence>
<keyword evidence="3" id="KW-0238">DNA-binding</keyword>
<dbReference type="RefSeq" id="WP_147851238.1">
    <property type="nucleotide sequence ID" value="NZ_VDUZ01000053.1"/>
</dbReference>